<dbReference type="OMA" id="MYNWSLA"/>
<feature type="domain" description="RRM" evidence="3">
    <location>
        <begin position="559"/>
        <end position="653"/>
    </location>
</feature>
<feature type="region of interest" description="Disordered" evidence="2">
    <location>
        <begin position="296"/>
        <end position="326"/>
    </location>
</feature>
<dbReference type="InterPro" id="IPR052586">
    <property type="entry name" value="ASCC2"/>
</dbReference>
<dbReference type="STRING" id="3983.A0A2C9VXG4"/>
<feature type="region of interest" description="Disordered" evidence="2">
    <location>
        <begin position="427"/>
        <end position="467"/>
    </location>
</feature>
<dbReference type="OrthoDB" id="5577209at2759"/>
<evidence type="ECO:0000259" key="3">
    <source>
        <dbReference type="PROSITE" id="PS50102"/>
    </source>
</evidence>
<dbReference type="EMBL" id="CM004391">
    <property type="protein sequence ID" value="OAY51016.1"/>
    <property type="molecule type" value="Genomic_DNA"/>
</dbReference>
<feature type="region of interest" description="Disordered" evidence="2">
    <location>
        <begin position="1"/>
        <end position="51"/>
    </location>
</feature>
<proteinExistence type="predicted"/>
<dbReference type="InterPro" id="IPR000504">
    <property type="entry name" value="RRM_dom"/>
</dbReference>
<dbReference type="GO" id="GO:0043130">
    <property type="term" value="F:ubiquitin binding"/>
    <property type="evidence" value="ECO:0000318"/>
    <property type="project" value="GO_Central"/>
</dbReference>
<dbReference type="CDD" id="cd21546">
    <property type="entry name" value="SPOC_FPA-like"/>
    <property type="match status" value="1"/>
</dbReference>
<organism evidence="4 5">
    <name type="scientific">Manihot esculenta</name>
    <name type="common">Cassava</name>
    <name type="synonym">Jatropha manihot</name>
    <dbReference type="NCBI Taxonomy" id="3983"/>
    <lineage>
        <taxon>Eukaryota</taxon>
        <taxon>Viridiplantae</taxon>
        <taxon>Streptophyta</taxon>
        <taxon>Embryophyta</taxon>
        <taxon>Tracheophyta</taxon>
        <taxon>Spermatophyta</taxon>
        <taxon>Magnoliopsida</taxon>
        <taxon>eudicotyledons</taxon>
        <taxon>Gunneridae</taxon>
        <taxon>Pentapetalae</taxon>
        <taxon>rosids</taxon>
        <taxon>fabids</taxon>
        <taxon>Malpighiales</taxon>
        <taxon>Euphorbiaceae</taxon>
        <taxon>Crotonoideae</taxon>
        <taxon>Manihoteae</taxon>
        <taxon>Manihot</taxon>
    </lineage>
</organism>
<keyword evidence="1" id="KW-0694">RNA-binding</keyword>
<protein>
    <recommendedName>
        <fullName evidence="3">RRM domain-containing protein</fullName>
    </recommendedName>
</protein>
<feature type="compositionally biased region" description="Low complexity" evidence="2">
    <location>
        <begin position="26"/>
        <end position="40"/>
    </location>
</feature>
<dbReference type="GO" id="GO:0003723">
    <property type="term" value="F:RNA binding"/>
    <property type="evidence" value="ECO:0007669"/>
    <property type="project" value="UniProtKB-UniRule"/>
</dbReference>
<name>A0A2C9VXG4_MANES</name>
<accession>A0A2C9VXG4</accession>
<sequence length="1291" mass="142276">MSSSEQPLKKRKLYETRPETPPPAQPAETLAEPRSTVVSPSTPPPLSQEEILARRRNRDEIKNVYDTYKRLKFCVSQKEGRHMPDLEQTYLALITASRGCTSVQRIVADLIPRYASYCPTALEAATKVVINMHNQNTAVINRGEDSNGIAFETAKACIFGLADICHTASLVAPTSSVIRGICSAVFQNVLSFFMSSFEGKGAFQIVDKEILKMLGSAEVFSELKQKFSDEDISSTVKLFKFRVLSMFWIFFSCSKNLLAACFDLLKSAGSDHIREAQCFLSQVTSSLDDNFVPPLSDKAHDRPASSKSCKKTSVTGNEVSDEDLLSDGNRVSADSHSVQRNCLLQLVLGNSVSLRSWMFSKYKKQCNMPSFVAVSEIRSTLEEIFESYTELSKLEDTQMDSDEDNLDASQFINRQYVVSRISNQHQISGELSSKDGTSHDNGGSRSMDFEMSDPADASHGRSSLPRDLQNQQMLSPVTRTIIDSRNNSFEGGNHNVHIDKNTTSNVDFSSPIARSASGAIDNAFASPKHHLGTPYGSMTQTVWFCDGDPAAMDIFSASRQLWLGSVGPEASEAHLRFQLERFGPIEQFFFFPAKGFALVEYRSIIDAIRAREYMRCHFPWQIKFMDIGLGTRGAMNGVAVGSSCHVYVGNISSQWARDEILHESRKVLYKGPYMFTDLSNEGALLMEFETPEEATAVMAHLRQHRKEKSSHLPPFNAGSSNVTMSQLDGGRSMPAPIHADIRTSNSGSMCKIESPHTQTAVGSPADSCRTRMSHLSSLLASLRTKYSISVHPNYFENYTSGCSNAAMVRDVDQVPSSTLWICIPNVSSPLITDDELMSICNLASANVGSIVRLMRANMQMGCGWFVDCSNVEAANTLLKNLRSCPGMFFQIDFSQPGKNYTASFPMKSDGSSMELVSPRIKSENHGPTVQAARSFGGVDPSQGGGRAVSAASEQMWMYKKNEMELHPAPASIPSVPIGAQGRPILPPQQFQPSQFVRPVYHPPNSAWDPRVLNHHAPLNPMSPVVMPNIFQGSTVAPPFIPASVTPLAQIQRPPVQHFDQMFSLPVVPPPLSSVPPQPEIPPPPPLPPPPFVPPPLASIPPQPEILPPLPPSPPPAPPPPRSPPPPPPFAESTDAETSGKSKQYQWQGTLCKSGVHYCTIFSYKVDSDICKYSSLISEPVEWPSKLDMTKRTDFRHVKSTFTSTPPHKREVCLLIPSSASDQKGFQDFISYLKQRDCAGVIKIPAVKSMWARLLFILPYSHETCSMLSIAPDASNCLIALVLPKETNFEWV</sequence>
<gene>
    <name evidence="4" type="ORF">MANES_05G181200v8</name>
</gene>
<feature type="compositionally biased region" description="Pro residues" evidence="2">
    <location>
        <begin position="1069"/>
        <end position="1129"/>
    </location>
</feature>
<dbReference type="Gramene" id="Manes.05G181200.1.v8.1">
    <property type="protein sequence ID" value="Manes.05G181200.1.v8.1.CDS"/>
    <property type="gene ID" value="Manes.05G181200.v8.1"/>
</dbReference>
<dbReference type="PANTHER" id="PTHR21494">
    <property type="entry name" value="ACTIVATING SIGNAL COINTEGRATOR 1 COMPLEX SUBUNIT 2 ASC-1 COMPLEX SUBUNIT P100"/>
    <property type="match status" value="1"/>
</dbReference>
<evidence type="ECO:0000313" key="4">
    <source>
        <dbReference type="EMBL" id="OAY51016.1"/>
    </source>
</evidence>
<dbReference type="PANTHER" id="PTHR21494:SF2">
    <property type="entry name" value="NUCLEIC ACID BINDING PROTEIN"/>
    <property type="match status" value="1"/>
</dbReference>
<dbReference type="InterPro" id="IPR035979">
    <property type="entry name" value="RBD_domain_sf"/>
</dbReference>
<dbReference type="Proteomes" id="UP000091857">
    <property type="component" value="Chromosome 5"/>
</dbReference>
<dbReference type="Pfam" id="PF07744">
    <property type="entry name" value="SPOC"/>
    <property type="match status" value="1"/>
</dbReference>
<dbReference type="SUPFAM" id="SSF54928">
    <property type="entry name" value="RNA-binding domain, RBD"/>
    <property type="match status" value="1"/>
</dbReference>
<dbReference type="InterPro" id="IPR012677">
    <property type="entry name" value="Nucleotide-bd_a/b_plait_sf"/>
</dbReference>
<feature type="region of interest" description="Disordered" evidence="2">
    <location>
        <begin position="1069"/>
        <end position="1141"/>
    </location>
</feature>
<dbReference type="SMART" id="SM00360">
    <property type="entry name" value="RRM"/>
    <property type="match status" value="1"/>
</dbReference>
<dbReference type="PROSITE" id="PS50102">
    <property type="entry name" value="RRM"/>
    <property type="match status" value="1"/>
</dbReference>
<dbReference type="Gene3D" id="3.30.70.330">
    <property type="match status" value="1"/>
</dbReference>
<dbReference type="InterPro" id="IPR012921">
    <property type="entry name" value="SPOC_C"/>
</dbReference>
<keyword evidence="5" id="KW-1185">Reference proteome</keyword>
<evidence type="ECO:0000313" key="5">
    <source>
        <dbReference type="Proteomes" id="UP000091857"/>
    </source>
</evidence>
<evidence type="ECO:0000256" key="2">
    <source>
        <dbReference type="SAM" id="MobiDB-lite"/>
    </source>
</evidence>
<evidence type="ECO:0000256" key="1">
    <source>
        <dbReference type="PROSITE-ProRule" id="PRU00176"/>
    </source>
</evidence>
<feature type="compositionally biased region" description="Polar residues" evidence="2">
    <location>
        <begin position="305"/>
        <end position="318"/>
    </location>
</feature>
<reference evidence="5" key="1">
    <citation type="journal article" date="2016" name="Nat. Biotechnol.">
        <title>Sequencing wild and cultivated cassava and related species reveals extensive interspecific hybridization and genetic diversity.</title>
        <authorList>
            <person name="Bredeson J.V."/>
            <person name="Lyons J.B."/>
            <person name="Prochnik S.E."/>
            <person name="Wu G.A."/>
            <person name="Ha C.M."/>
            <person name="Edsinger-Gonzales E."/>
            <person name="Grimwood J."/>
            <person name="Schmutz J."/>
            <person name="Rabbi I.Y."/>
            <person name="Egesi C."/>
            <person name="Nauluvula P."/>
            <person name="Lebot V."/>
            <person name="Ndunguru J."/>
            <person name="Mkamilo G."/>
            <person name="Bart R.S."/>
            <person name="Setter T.L."/>
            <person name="Gleadow R.M."/>
            <person name="Kulakow P."/>
            <person name="Ferguson M.E."/>
            <person name="Rounsley S."/>
            <person name="Rokhsar D.S."/>
        </authorList>
    </citation>
    <scope>NUCLEOTIDE SEQUENCE [LARGE SCALE GENOMIC DNA]</scope>
    <source>
        <strain evidence="5">cv. AM560-2</strain>
    </source>
</reference>
<comment type="caution">
    <text evidence="4">The sequence shown here is derived from an EMBL/GenBank/DDBJ whole genome shotgun (WGS) entry which is preliminary data.</text>
</comment>